<evidence type="ECO:0000256" key="1">
    <source>
        <dbReference type="SAM" id="MobiDB-lite"/>
    </source>
</evidence>
<feature type="compositionally biased region" description="Pro residues" evidence="1">
    <location>
        <begin position="476"/>
        <end position="485"/>
    </location>
</feature>
<feature type="region of interest" description="Disordered" evidence="1">
    <location>
        <begin position="746"/>
        <end position="913"/>
    </location>
</feature>
<feature type="compositionally biased region" description="Low complexity" evidence="1">
    <location>
        <begin position="594"/>
        <end position="614"/>
    </location>
</feature>
<reference evidence="2 3" key="1">
    <citation type="journal article" date="2021" name="Sci. Rep.">
        <title>Genome sequencing of the multicellular alga Astrephomene provides insights into convergent evolution of germ-soma differentiation.</title>
        <authorList>
            <person name="Yamashita S."/>
            <person name="Yamamoto K."/>
            <person name="Matsuzaki R."/>
            <person name="Suzuki S."/>
            <person name="Yamaguchi H."/>
            <person name="Hirooka S."/>
            <person name="Minakuchi Y."/>
            <person name="Miyagishima S."/>
            <person name="Kawachi M."/>
            <person name="Toyoda A."/>
            <person name="Nozaki H."/>
        </authorList>
    </citation>
    <scope>NUCLEOTIDE SEQUENCE [LARGE SCALE GENOMIC DNA]</scope>
    <source>
        <strain evidence="2 3">NIES-4017</strain>
    </source>
</reference>
<organism evidence="2 3">
    <name type="scientific">Astrephomene gubernaculifera</name>
    <dbReference type="NCBI Taxonomy" id="47775"/>
    <lineage>
        <taxon>Eukaryota</taxon>
        <taxon>Viridiplantae</taxon>
        <taxon>Chlorophyta</taxon>
        <taxon>core chlorophytes</taxon>
        <taxon>Chlorophyceae</taxon>
        <taxon>CS clade</taxon>
        <taxon>Chlamydomonadales</taxon>
        <taxon>Astrephomenaceae</taxon>
        <taxon>Astrephomene</taxon>
    </lineage>
</organism>
<feature type="compositionally biased region" description="Low complexity" evidence="1">
    <location>
        <begin position="977"/>
        <end position="987"/>
    </location>
</feature>
<dbReference type="CDD" id="cd00590">
    <property type="entry name" value="RRM_SF"/>
    <property type="match status" value="1"/>
</dbReference>
<feature type="region of interest" description="Disordered" evidence="1">
    <location>
        <begin position="1137"/>
        <end position="1226"/>
    </location>
</feature>
<sequence length="1461" mass="150150">MGSGDVGGMLAVSAVSASLGGLVTGMAISGRLLDTEFVALSSHGGHHLFINRIPPRLPKEDVEKIILAQLRLQFVLQVSKCSVIPQNSLKNKGYGFITLDGSPTPSDLDEIANSLNNKLQVGCRTLGVRVCTDCHNALLGEDAASASSSSPDSSPSSEPGGCQSPAGGDQITAGDLQVVKAALEDGSKAQPPHPSPPQASLLQSAAEELAKQSDEEIATRCQKSANGERCLTLTDGIKQQQPHNRNQQQCRPSKVLGCKGSVGGPRKQPSPRNGKADAAGEELLSLAVAVPSAALDEDLVSRPLVAPAPPSPLLLLSPPAGSASQPGEPARRPAASTGAGEAPGLGVDASCSRPQPSEGFEDARAGGEAAIAAASTDDAISGASNHGTGGSTHPSNSAVCPSPATGVAVARARHGGAGAHPPQQLHAQRQQRQRQHPQQRQQQAQFRGVSSGGSASARDAQDECTAVSNSSGPAPAQLPPPPQPPVFQRHSSPATIGPPSLPPPVCQPPLASQPQALTQRQPQPTAQQCLPLPPPPPPPPAQQQPGPHPHVQPSLPSGARSAARSLPSSAMHDGTGSAGSQSRGGRGQPYPTGSQLRQPSQQQQPRQSQQQPQPAWQPVAGLGCVERGGGVESYPSASARCPSRNSTSSSAAPAPLQPLLHQPHHYPKQQPLYMQQQQQPQHHHSGTYCANARPVGAHANTVGRNSGSGVAPAGDTGMPYGGFRRLSAQSSAPELDYGSPFLGPQAAWTSNGGSRNVSDGSGGGASSGNGIGGWRESDGASGGVRGGTSAMGQVGDASSLPSSHSDHSKHQLQSRSNRQLSYPQQVHPPPQQQPQQRLFRHQSTPSGRPYIAQHMQLPPQRPLHPQQHPRAGPHSQAVRPQQHPQVQPQALGYGPRRRMYPHQQQPQQPYNGSVPRVQRYQQQDLPESCVGKQEHRLSSGDGRSSGSGAPVKMGANAALAPPAPPAVPAASSGCFTSSAGPGSASGAKQQHPVATSPGRRVPSHVPLPSSAVPPPPVHGGWLTRSSMDQGDRDGCLGRAATETMPSLTDMLPSHPPQPFGGPAMPLGLPPRQTCTEEAMAGGEAVLLMRRGSSDGSRQRDLDLGTDLELELSDSAELNPLHLEPMILQLLENEDDDDLVGPALNPSSTSSSSYRQRHLHGQPGGHSQQYPHTQQPRHPQHMASAAAARHQHVNSEGFGGSNGTGTGTALSSSGVTPFAQLSTDNNNHGHQFGHQHYHHQYHLFQYHQHQQRQQQQQFMYGSLPARGPVPELASSLDLGPWALGRSKSVCGDPDYAEDDASLATAAAAVSAVPAVGAPHSTSGVTAASAAVALWAGAPAGPCAAGALAGAAASRVAASDAARGAWFGNRSCGGGSAVMDSSSCTGGSGAGQLAIAKAVPAGSELFLGGSRAVGGSGGFGCFGGVGLGGGGGGVGCGSFEPPCFLASSLPNPSLLAVMQRFDA</sequence>
<feature type="compositionally biased region" description="Polar residues" evidence="1">
    <location>
        <begin position="1164"/>
        <end position="1176"/>
    </location>
</feature>
<keyword evidence="3" id="KW-1185">Reference proteome</keyword>
<accession>A0AAD3DKY1</accession>
<proteinExistence type="predicted"/>
<comment type="caution">
    <text evidence="2">The sequence shown here is derived from an EMBL/GenBank/DDBJ whole genome shotgun (WGS) entry which is preliminary data.</text>
</comment>
<feature type="region of interest" description="Disordered" evidence="1">
    <location>
        <begin position="186"/>
        <end position="215"/>
    </location>
</feature>
<feature type="region of interest" description="Disordered" evidence="1">
    <location>
        <begin position="315"/>
        <end position="664"/>
    </location>
</feature>
<feature type="region of interest" description="Disordered" evidence="1">
    <location>
        <begin position="926"/>
        <end position="1015"/>
    </location>
</feature>
<feature type="compositionally biased region" description="Low complexity" evidence="1">
    <location>
        <begin position="239"/>
        <end position="252"/>
    </location>
</feature>
<feature type="compositionally biased region" description="Gly residues" evidence="1">
    <location>
        <begin position="1196"/>
        <end position="1205"/>
    </location>
</feature>
<dbReference type="EMBL" id="BMAR01000004">
    <property type="protein sequence ID" value="GFR43074.1"/>
    <property type="molecule type" value="Genomic_DNA"/>
</dbReference>
<feature type="compositionally biased region" description="Gly residues" evidence="1">
    <location>
        <begin position="760"/>
        <end position="773"/>
    </location>
</feature>
<feature type="compositionally biased region" description="Low complexity" evidence="1">
    <location>
        <begin position="939"/>
        <end position="948"/>
    </location>
</feature>
<feature type="region of interest" description="Disordered" evidence="1">
    <location>
        <begin position="143"/>
        <end position="170"/>
    </location>
</feature>
<feature type="compositionally biased region" description="Polar residues" evidence="1">
    <location>
        <begin position="747"/>
        <end position="757"/>
    </location>
</feature>
<feature type="compositionally biased region" description="Low complexity" evidence="1">
    <location>
        <begin position="143"/>
        <end position="161"/>
    </location>
</feature>
<feature type="region of interest" description="Disordered" evidence="1">
    <location>
        <begin position="236"/>
        <end position="277"/>
    </location>
</feature>
<protein>
    <recommendedName>
        <fullName evidence="4">RRM domain-containing protein</fullName>
    </recommendedName>
</protein>
<feature type="compositionally biased region" description="Low complexity" evidence="1">
    <location>
        <begin position="853"/>
        <end position="890"/>
    </location>
</feature>
<evidence type="ECO:0000313" key="3">
    <source>
        <dbReference type="Proteomes" id="UP001054857"/>
    </source>
</evidence>
<feature type="compositionally biased region" description="Low complexity" evidence="1">
    <location>
        <begin position="1206"/>
        <end position="1215"/>
    </location>
</feature>
<feature type="compositionally biased region" description="Low complexity" evidence="1">
    <location>
        <begin position="551"/>
        <end position="581"/>
    </location>
</feature>
<feature type="compositionally biased region" description="Low complexity" evidence="1">
    <location>
        <begin position="315"/>
        <end position="328"/>
    </location>
</feature>
<feature type="compositionally biased region" description="Polar residues" evidence="1">
    <location>
        <begin position="811"/>
        <end position="822"/>
    </location>
</feature>
<feature type="compositionally biased region" description="Low complexity" evidence="1">
    <location>
        <begin position="521"/>
        <end position="530"/>
    </location>
</feature>
<gene>
    <name evidence="2" type="ORF">Agub_g4081</name>
</gene>
<feature type="compositionally biased region" description="Low complexity" evidence="1">
    <location>
        <begin position="419"/>
        <end position="428"/>
    </location>
</feature>
<feature type="compositionally biased region" description="Low complexity" evidence="1">
    <location>
        <begin position="651"/>
        <end position="661"/>
    </location>
</feature>
<evidence type="ECO:0000313" key="2">
    <source>
        <dbReference type="EMBL" id="GFR43074.1"/>
    </source>
</evidence>
<dbReference type="Proteomes" id="UP001054857">
    <property type="component" value="Unassembled WGS sequence"/>
</dbReference>
<feature type="compositionally biased region" description="Low complexity" evidence="1">
    <location>
        <begin position="198"/>
        <end position="207"/>
    </location>
</feature>
<feature type="compositionally biased region" description="Low complexity" evidence="1">
    <location>
        <begin position="366"/>
        <end position="384"/>
    </location>
</feature>
<name>A0AAD3DKY1_9CHLO</name>
<feature type="region of interest" description="Disordered" evidence="1">
    <location>
        <begin position="672"/>
        <end position="691"/>
    </location>
</feature>
<evidence type="ECO:0008006" key="4">
    <source>
        <dbReference type="Google" id="ProtNLM"/>
    </source>
</evidence>
<feature type="compositionally biased region" description="Pro residues" evidence="1">
    <location>
        <begin position="531"/>
        <end position="550"/>
    </location>
</feature>